<organism evidence="1 2">
    <name type="scientific">candidate division WOR-3 bacterium JGI_Cruoil_03_51_56</name>
    <dbReference type="NCBI Taxonomy" id="1973747"/>
    <lineage>
        <taxon>Bacteria</taxon>
        <taxon>Bacteria division WOR-3</taxon>
    </lineage>
</organism>
<name>A0A235BRS1_UNCW3</name>
<proteinExistence type="predicted"/>
<evidence type="ECO:0000313" key="2">
    <source>
        <dbReference type="Proteomes" id="UP000215559"/>
    </source>
</evidence>
<accession>A0A235BRS1</accession>
<dbReference type="Proteomes" id="UP000215559">
    <property type="component" value="Unassembled WGS sequence"/>
</dbReference>
<dbReference type="AlphaFoldDB" id="A0A235BRS1"/>
<protein>
    <submittedName>
        <fullName evidence="1">Uncharacterized protein</fullName>
    </submittedName>
</protein>
<evidence type="ECO:0000313" key="1">
    <source>
        <dbReference type="EMBL" id="OYD14896.1"/>
    </source>
</evidence>
<dbReference type="EMBL" id="NOZP01000133">
    <property type="protein sequence ID" value="OYD14896.1"/>
    <property type="molecule type" value="Genomic_DNA"/>
</dbReference>
<gene>
    <name evidence="1" type="ORF">CH330_07225</name>
</gene>
<reference evidence="1 2" key="1">
    <citation type="submission" date="2017-07" db="EMBL/GenBank/DDBJ databases">
        <title>Recovery of genomes from metagenomes via a dereplication, aggregation, and scoring strategy.</title>
        <authorList>
            <person name="Sieber C.M."/>
            <person name="Probst A.J."/>
            <person name="Sharrar A."/>
            <person name="Thomas B.C."/>
            <person name="Hess M."/>
            <person name="Tringe S.G."/>
            <person name="Banfield J.F."/>
        </authorList>
    </citation>
    <scope>NUCLEOTIDE SEQUENCE [LARGE SCALE GENOMIC DNA]</scope>
    <source>
        <strain evidence="1">JGI_Cruoil_03_51_56</strain>
    </source>
</reference>
<comment type="caution">
    <text evidence="1">The sequence shown here is derived from an EMBL/GenBank/DDBJ whole genome shotgun (WGS) entry which is preliminary data.</text>
</comment>
<sequence length="59" mass="6942">MSNKNPVRPLDKLLLEQTHNQAQHKFWIPNFDNGDASRFFYCAYLVAKRISFVKKTGKE</sequence>